<keyword evidence="4" id="KW-1185">Reference proteome</keyword>
<evidence type="ECO:0000259" key="2">
    <source>
        <dbReference type="Pfam" id="PF00857"/>
    </source>
</evidence>
<accession>A0A3M6V0C1</accession>
<dbReference type="Pfam" id="PF00857">
    <property type="entry name" value="Isochorismatase"/>
    <property type="match status" value="1"/>
</dbReference>
<sequence length="232" mass="26004">MQMALHPSLIRRKIGLLLIDLQSAFVDGAWRAYLPDEEVEPIKKSFENCAKLLRSGLNNVPLLMTRCPFPGGDFELDDSLNSVVDKNQRYVIKPSTSVMDARGFREWVEEELLKQGINTLVMGGCTTTSCVRVSSVRTQKAFSHKGLQVVVDLGLCGARKTNSIQRCPSCLKVYMECGDFEPSRNRHCTCGGIDVRMASPVDKAVQCMQEEGVEVLESFDWKPYMHQLPVTQ</sequence>
<reference evidence="3 4" key="1">
    <citation type="journal article" date="2018" name="Sci. Rep.">
        <title>Comparative analysis of the Pocillopora damicornis genome highlights role of immune system in coral evolution.</title>
        <authorList>
            <person name="Cunning R."/>
            <person name="Bay R.A."/>
            <person name="Gillette P."/>
            <person name="Baker A.C."/>
            <person name="Traylor-Knowles N."/>
        </authorList>
    </citation>
    <scope>NUCLEOTIDE SEQUENCE [LARGE SCALE GENOMIC DNA]</scope>
    <source>
        <strain evidence="3">RSMAS</strain>
        <tissue evidence="3">Whole animal</tissue>
    </source>
</reference>
<dbReference type="Proteomes" id="UP000275408">
    <property type="component" value="Unassembled WGS sequence"/>
</dbReference>
<dbReference type="AlphaFoldDB" id="A0A3M6V0C1"/>
<dbReference type="OMA" id="MECGDFE"/>
<gene>
    <name evidence="3" type="ORF">pdam_00019337</name>
</gene>
<organism evidence="3 4">
    <name type="scientific">Pocillopora damicornis</name>
    <name type="common">Cauliflower coral</name>
    <name type="synonym">Millepora damicornis</name>
    <dbReference type="NCBI Taxonomy" id="46731"/>
    <lineage>
        <taxon>Eukaryota</taxon>
        <taxon>Metazoa</taxon>
        <taxon>Cnidaria</taxon>
        <taxon>Anthozoa</taxon>
        <taxon>Hexacorallia</taxon>
        <taxon>Scleractinia</taxon>
        <taxon>Astrocoeniina</taxon>
        <taxon>Pocilloporidae</taxon>
        <taxon>Pocillopora</taxon>
    </lineage>
</organism>
<protein>
    <recommendedName>
        <fullName evidence="2">Isochorismatase-like domain-containing protein</fullName>
    </recommendedName>
</protein>
<evidence type="ECO:0000256" key="1">
    <source>
        <dbReference type="ARBA" id="ARBA00006336"/>
    </source>
</evidence>
<dbReference type="SUPFAM" id="SSF52499">
    <property type="entry name" value="Isochorismatase-like hydrolases"/>
    <property type="match status" value="1"/>
</dbReference>
<feature type="domain" description="Isochorismatase-like" evidence="2">
    <location>
        <begin position="16"/>
        <end position="160"/>
    </location>
</feature>
<dbReference type="OrthoDB" id="9990899at2759"/>
<dbReference type="EMBL" id="RCHS01000358">
    <property type="protein sequence ID" value="RMX59391.1"/>
    <property type="molecule type" value="Genomic_DNA"/>
</dbReference>
<name>A0A3M6V0C1_POCDA</name>
<dbReference type="Gene3D" id="3.40.50.850">
    <property type="entry name" value="Isochorismatase-like"/>
    <property type="match status" value="1"/>
</dbReference>
<evidence type="ECO:0000313" key="3">
    <source>
        <dbReference type="EMBL" id="RMX59391.1"/>
    </source>
</evidence>
<dbReference type="InterPro" id="IPR036380">
    <property type="entry name" value="Isochorismatase-like_sf"/>
</dbReference>
<comment type="similarity">
    <text evidence="1">Belongs to the isochorismatase family.</text>
</comment>
<proteinExistence type="inferred from homology"/>
<evidence type="ECO:0000313" key="4">
    <source>
        <dbReference type="Proteomes" id="UP000275408"/>
    </source>
</evidence>
<comment type="caution">
    <text evidence="3">The sequence shown here is derived from an EMBL/GenBank/DDBJ whole genome shotgun (WGS) entry which is preliminary data.</text>
</comment>
<dbReference type="InterPro" id="IPR000868">
    <property type="entry name" value="Isochorismatase-like_dom"/>
</dbReference>